<comment type="caution">
    <text evidence="1">The sequence shown here is derived from an EMBL/GenBank/DDBJ whole genome shotgun (WGS) entry which is preliminary data.</text>
</comment>
<sequence length="72" mass="7888">MPRRGRTAEFAAEHRTAAAIQAQYPRLAVWFGQATRSYWALTPAGLVEAPDSDTLILALWADTAARTSKTRG</sequence>
<dbReference type="AlphaFoldDB" id="A0A841EA05"/>
<dbReference type="Proteomes" id="UP000578077">
    <property type="component" value="Unassembled WGS sequence"/>
</dbReference>
<organism evidence="1 2">
    <name type="scientific">Streptomonospora salina</name>
    <dbReference type="NCBI Taxonomy" id="104205"/>
    <lineage>
        <taxon>Bacteria</taxon>
        <taxon>Bacillati</taxon>
        <taxon>Actinomycetota</taxon>
        <taxon>Actinomycetes</taxon>
        <taxon>Streptosporangiales</taxon>
        <taxon>Nocardiopsidaceae</taxon>
        <taxon>Streptomonospora</taxon>
    </lineage>
</organism>
<dbReference type="RefSeq" id="WP_184636942.1">
    <property type="nucleotide sequence ID" value="NZ_BAABKT010000040.1"/>
</dbReference>
<accession>A0A841EA05</accession>
<evidence type="ECO:0000313" key="1">
    <source>
        <dbReference type="EMBL" id="MBB5999832.1"/>
    </source>
</evidence>
<proteinExistence type="predicted"/>
<reference evidence="1 2" key="1">
    <citation type="submission" date="2020-08" db="EMBL/GenBank/DDBJ databases">
        <title>Sequencing the genomes of 1000 actinobacteria strains.</title>
        <authorList>
            <person name="Klenk H.-P."/>
        </authorList>
    </citation>
    <scope>NUCLEOTIDE SEQUENCE [LARGE SCALE GENOMIC DNA]</scope>
    <source>
        <strain evidence="1 2">DSM 44593</strain>
    </source>
</reference>
<keyword evidence="2" id="KW-1185">Reference proteome</keyword>
<evidence type="ECO:0000313" key="2">
    <source>
        <dbReference type="Proteomes" id="UP000578077"/>
    </source>
</evidence>
<name>A0A841EA05_9ACTN</name>
<protein>
    <submittedName>
        <fullName evidence="1">Uncharacterized protein</fullName>
    </submittedName>
</protein>
<gene>
    <name evidence="1" type="ORF">HNR25_003583</name>
</gene>
<dbReference type="EMBL" id="JACHLY010000001">
    <property type="protein sequence ID" value="MBB5999832.1"/>
    <property type="molecule type" value="Genomic_DNA"/>
</dbReference>